<proteinExistence type="predicted"/>
<feature type="region of interest" description="Disordered" evidence="1">
    <location>
        <begin position="1"/>
        <end position="54"/>
    </location>
</feature>
<dbReference type="RefSeq" id="WP_212555220.1">
    <property type="nucleotide sequence ID" value="NZ_JAGXOE010000108.1"/>
</dbReference>
<accession>A0ABS5NJC4</accession>
<organism evidence="2 3">
    <name type="scientific">Tsukamurella paurometabola</name>
    <name type="common">Corynebacterium paurometabolum</name>
    <dbReference type="NCBI Taxonomy" id="2061"/>
    <lineage>
        <taxon>Bacteria</taxon>
        <taxon>Bacillati</taxon>
        <taxon>Actinomycetota</taxon>
        <taxon>Actinomycetes</taxon>
        <taxon>Mycobacteriales</taxon>
        <taxon>Tsukamurellaceae</taxon>
        <taxon>Tsukamurella</taxon>
    </lineage>
</organism>
<reference evidence="2 3" key="1">
    <citation type="submission" date="2021-04" db="EMBL/GenBank/DDBJ databases">
        <title>Whole genome sequence analysis of a thiophenic sulfur metabolizing bacteria.</title>
        <authorList>
            <person name="Akhtar N."/>
            <person name="Akram J."/>
            <person name="Aslam A."/>
        </authorList>
    </citation>
    <scope>NUCLEOTIDE SEQUENCE [LARGE SCALE GENOMIC DNA]</scope>
    <source>
        <strain evidence="2 3">3OW</strain>
    </source>
</reference>
<feature type="compositionally biased region" description="Basic and acidic residues" evidence="1">
    <location>
        <begin position="1"/>
        <end position="27"/>
    </location>
</feature>
<name>A0ABS5NJC4_TSUPA</name>
<evidence type="ECO:0000313" key="3">
    <source>
        <dbReference type="Proteomes" id="UP000676853"/>
    </source>
</evidence>
<evidence type="ECO:0000256" key="1">
    <source>
        <dbReference type="SAM" id="MobiDB-lite"/>
    </source>
</evidence>
<feature type="compositionally biased region" description="Basic and acidic residues" evidence="1">
    <location>
        <begin position="39"/>
        <end position="54"/>
    </location>
</feature>
<dbReference type="Proteomes" id="UP000676853">
    <property type="component" value="Unassembled WGS sequence"/>
</dbReference>
<protein>
    <submittedName>
        <fullName evidence="2">Uncharacterized protein</fullName>
    </submittedName>
</protein>
<keyword evidence="3" id="KW-1185">Reference proteome</keyword>
<gene>
    <name evidence="2" type="ORF">KFZ73_23090</name>
</gene>
<evidence type="ECO:0000313" key="2">
    <source>
        <dbReference type="EMBL" id="MBS4104110.1"/>
    </source>
</evidence>
<dbReference type="EMBL" id="JAGXOE010000108">
    <property type="protein sequence ID" value="MBS4104110.1"/>
    <property type="molecule type" value="Genomic_DNA"/>
</dbReference>
<sequence>MTKFDAERVASEARAAHRGELRTDRPPRVSYAQSLPTGQERERESARRAALREAIESDSDDAWAAFREL</sequence>
<comment type="caution">
    <text evidence="2">The sequence shown here is derived from an EMBL/GenBank/DDBJ whole genome shotgun (WGS) entry which is preliminary data.</text>
</comment>